<evidence type="ECO:0000313" key="5">
    <source>
        <dbReference type="Proteomes" id="UP000663870"/>
    </source>
</evidence>
<evidence type="ECO:0000256" key="1">
    <source>
        <dbReference type="SAM" id="Coils"/>
    </source>
</evidence>
<sequence>MVVLPKKVKIILSNARLGRLICQTNSYAALLRDKEKFQLRNELDNIKLDNQELEQQLNHVMKLLDHEYESQKQFVILLSNEHELEREYHKE</sequence>
<evidence type="ECO:0000313" key="4">
    <source>
        <dbReference type="Proteomes" id="UP000663854"/>
    </source>
</evidence>
<comment type="caution">
    <text evidence="2">The sequence shown here is derived from an EMBL/GenBank/DDBJ whole genome shotgun (WGS) entry which is preliminary data.</text>
</comment>
<keyword evidence="5" id="KW-1185">Reference proteome</keyword>
<proteinExistence type="predicted"/>
<accession>A0A814YBU7</accession>
<reference evidence="2" key="1">
    <citation type="submission" date="2021-02" db="EMBL/GenBank/DDBJ databases">
        <authorList>
            <person name="Nowell W R."/>
        </authorList>
    </citation>
    <scope>NUCLEOTIDE SEQUENCE</scope>
</reference>
<dbReference type="Proteomes" id="UP000663870">
    <property type="component" value="Unassembled WGS sequence"/>
</dbReference>
<gene>
    <name evidence="3" type="ORF">JXQ802_LOCUS40832</name>
    <name evidence="2" type="ORF">PYM288_LOCUS26187</name>
</gene>
<dbReference type="EMBL" id="CAJNOH010001530">
    <property type="protein sequence ID" value="CAF1227113.1"/>
    <property type="molecule type" value="Genomic_DNA"/>
</dbReference>
<keyword evidence="1" id="KW-0175">Coiled coil</keyword>
<dbReference type="AlphaFoldDB" id="A0A814YBU7"/>
<evidence type="ECO:0000313" key="3">
    <source>
        <dbReference type="EMBL" id="CAF1508158.1"/>
    </source>
</evidence>
<dbReference type="Proteomes" id="UP000663854">
    <property type="component" value="Unassembled WGS sequence"/>
</dbReference>
<organism evidence="2 4">
    <name type="scientific">Rotaria sordida</name>
    <dbReference type="NCBI Taxonomy" id="392033"/>
    <lineage>
        <taxon>Eukaryota</taxon>
        <taxon>Metazoa</taxon>
        <taxon>Spiralia</taxon>
        <taxon>Gnathifera</taxon>
        <taxon>Rotifera</taxon>
        <taxon>Eurotatoria</taxon>
        <taxon>Bdelloidea</taxon>
        <taxon>Philodinida</taxon>
        <taxon>Philodinidae</taxon>
        <taxon>Rotaria</taxon>
    </lineage>
</organism>
<name>A0A814YBU7_9BILA</name>
<evidence type="ECO:0000313" key="2">
    <source>
        <dbReference type="EMBL" id="CAF1227113.1"/>
    </source>
</evidence>
<protein>
    <submittedName>
        <fullName evidence="2">Uncharacterized protein</fullName>
    </submittedName>
</protein>
<dbReference type="EMBL" id="CAJNOL010002518">
    <property type="protein sequence ID" value="CAF1508158.1"/>
    <property type="molecule type" value="Genomic_DNA"/>
</dbReference>
<feature type="coiled-coil region" evidence="1">
    <location>
        <begin position="36"/>
        <end position="63"/>
    </location>
</feature>